<dbReference type="SUPFAM" id="SSF53137">
    <property type="entry name" value="Translational machinery components"/>
    <property type="match status" value="1"/>
</dbReference>
<evidence type="ECO:0000256" key="1">
    <source>
        <dbReference type="ARBA" id="ARBA00007116"/>
    </source>
</evidence>
<proteinExistence type="inferred from homology"/>
<dbReference type="FunFam" id="3.30.420.100:FF:000001">
    <property type="entry name" value="50S ribosomal protein L18"/>
    <property type="match status" value="1"/>
</dbReference>
<dbReference type="Gene3D" id="3.30.420.100">
    <property type="match status" value="1"/>
</dbReference>
<dbReference type="InterPro" id="IPR057268">
    <property type="entry name" value="Ribosomal_L18"/>
</dbReference>
<dbReference type="CDD" id="cd00432">
    <property type="entry name" value="Ribosomal_L18_L5e"/>
    <property type="match status" value="1"/>
</dbReference>
<dbReference type="HAMAP" id="MF_01337_B">
    <property type="entry name" value="Ribosomal_uL18_B"/>
    <property type="match status" value="1"/>
</dbReference>
<evidence type="ECO:0000313" key="9">
    <source>
        <dbReference type="Proteomes" id="UP000034190"/>
    </source>
</evidence>
<comment type="function">
    <text evidence="7">This is one of the proteins that bind and probably mediate the attachment of the 5S RNA into the large ribosomal subunit, where it forms part of the central protuberance.</text>
</comment>
<dbReference type="GO" id="GO:0006412">
    <property type="term" value="P:translation"/>
    <property type="evidence" value="ECO:0007669"/>
    <property type="project" value="UniProtKB-UniRule"/>
</dbReference>
<keyword evidence="5 7" id="KW-0687">Ribonucleoprotein</keyword>
<comment type="similarity">
    <text evidence="1 7">Belongs to the universal ribosomal protein uL18 family.</text>
</comment>
<dbReference type="PANTHER" id="PTHR12899">
    <property type="entry name" value="39S RIBOSOMAL PROTEIN L18, MITOCHONDRIAL"/>
    <property type="match status" value="1"/>
</dbReference>
<dbReference type="GO" id="GO:0022625">
    <property type="term" value="C:cytosolic large ribosomal subunit"/>
    <property type="evidence" value="ECO:0007669"/>
    <property type="project" value="TreeGrafter"/>
</dbReference>
<evidence type="ECO:0000256" key="2">
    <source>
        <dbReference type="ARBA" id="ARBA00022730"/>
    </source>
</evidence>
<dbReference type="EMBL" id="LCAP01000015">
    <property type="protein sequence ID" value="KKR91147.1"/>
    <property type="molecule type" value="Genomic_DNA"/>
</dbReference>
<reference evidence="8 9" key="1">
    <citation type="journal article" date="2015" name="Nature">
        <title>rRNA introns, odd ribosomes, and small enigmatic genomes across a large radiation of phyla.</title>
        <authorList>
            <person name="Brown C.T."/>
            <person name="Hug L.A."/>
            <person name="Thomas B.C."/>
            <person name="Sharon I."/>
            <person name="Castelle C.J."/>
            <person name="Singh A."/>
            <person name="Wilkins M.J."/>
            <person name="Williams K.H."/>
            <person name="Banfield J.F."/>
        </authorList>
    </citation>
    <scope>NUCLEOTIDE SEQUENCE [LARGE SCALE GENOMIC DNA]</scope>
</reference>
<comment type="caution">
    <text evidence="8">The sequence shown here is derived from an EMBL/GenBank/DDBJ whole genome shotgun (WGS) entry which is preliminary data.</text>
</comment>
<evidence type="ECO:0000256" key="5">
    <source>
        <dbReference type="ARBA" id="ARBA00023274"/>
    </source>
</evidence>
<dbReference type="AlphaFoldDB" id="A0A0G0XTD6"/>
<dbReference type="PANTHER" id="PTHR12899:SF3">
    <property type="entry name" value="LARGE RIBOSOMAL SUBUNIT PROTEIN UL18M"/>
    <property type="match status" value="1"/>
</dbReference>
<keyword evidence="4 7" id="KW-0689">Ribosomal protein</keyword>
<dbReference type="InterPro" id="IPR005484">
    <property type="entry name" value="Ribosomal_uL18_bac/plant/anim"/>
</dbReference>
<keyword evidence="2 7" id="KW-0699">rRNA-binding</keyword>
<protein>
    <recommendedName>
        <fullName evidence="6 7">Large ribosomal subunit protein uL18</fullName>
    </recommendedName>
</protein>
<sequence>MDINKIKQAKRIRRKGRVRVKVSGTAVCPRLTVFRSNRGIYAQIINDEIGKTVVSVSAKEIKTEGNKTAVSLELGKLIAEKAVAKGISRVVFDRNGYKYHGRVKALAEGARLGGLKF</sequence>
<name>A0A0G0XTD6_9BACT</name>
<dbReference type="PATRIC" id="fig|1618635.3.peg.503"/>
<accession>A0A0G0XTD6</accession>
<evidence type="ECO:0000313" key="8">
    <source>
        <dbReference type="EMBL" id="KKR91147.1"/>
    </source>
</evidence>
<dbReference type="Proteomes" id="UP000034190">
    <property type="component" value="Unassembled WGS sequence"/>
</dbReference>
<gene>
    <name evidence="7" type="primary">rplR</name>
    <name evidence="8" type="ORF">UU43_C0015G0005</name>
</gene>
<dbReference type="Pfam" id="PF00861">
    <property type="entry name" value="Ribosomal_L18p"/>
    <property type="match status" value="1"/>
</dbReference>
<dbReference type="InterPro" id="IPR004389">
    <property type="entry name" value="Ribosomal_uL18_bac-type"/>
</dbReference>
<keyword evidence="3 7" id="KW-0694">RNA-binding</keyword>
<evidence type="ECO:0000256" key="7">
    <source>
        <dbReference type="HAMAP-Rule" id="MF_01337"/>
    </source>
</evidence>
<evidence type="ECO:0000256" key="4">
    <source>
        <dbReference type="ARBA" id="ARBA00022980"/>
    </source>
</evidence>
<comment type="subunit">
    <text evidence="7">Part of the 50S ribosomal subunit; part of the 5S rRNA/L5/L18/L25 subcomplex. Contacts the 5S and 23S rRNAs.</text>
</comment>
<organism evidence="8 9">
    <name type="scientific">Candidatus Falkowbacteria bacterium GW2011_GWA2_41_14</name>
    <dbReference type="NCBI Taxonomy" id="1618635"/>
    <lineage>
        <taxon>Bacteria</taxon>
        <taxon>Candidatus Falkowiibacteriota</taxon>
    </lineage>
</organism>
<evidence type="ECO:0000256" key="3">
    <source>
        <dbReference type="ARBA" id="ARBA00022884"/>
    </source>
</evidence>
<dbReference type="NCBIfam" id="TIGR00060">
    <property type="entry name" value="L18_bact"/>
    <property type="match status" value="1"/>
</dbReference>
<evidence type="ECO:0000256" key="6">
    <source>
        <dbReference type="ARBA" id="ARBA00035197"/>
    </source>
</evidence>
<dbReference type="GO" id="GO:0003735">
    <property type="term" value="F:structural constituent of ribosome"/>
    <property type="evidence" value="ECO:0007669"/>
    <property type="project" value="InterPro"/>
</dbReference>
<dbReference type="GO" id="GO:0008097">
    <property type="term" value="F:5S rRNA binding"/>
    <property type="evidence" value="ECO:0007669"/>
    <property type="project" value="TreeGrafter"/>
</dbReference>